<dbReference type="PANTHER" id="PTHR24321">
    <property type="entry name" value="DEHYDROGENASES, SHORT CHAIN"/>
    <property type="match status" value="1"/>
</dbReference>
<dbReference type="PANTHER" id="PTHR24321:SF8">
    <property type="entry name" value="ESTRADIOL 17-BETA-DEHYDROGENASE 8-RELATED"/>
    <property type="match status" value="1"/>
</dbReference>
<sequence length="257" mass="27593">MTDMKLCILTGAAGEVGRATAKRFAESGWSMILCDRTAEIAGLAKDLSAEFGHACLGIQMDLANDQEVDQIAKTALETGIPLRFLGLVAAINHPAVSIENLDMALWDRVHNVNLRANVKFISACVPLLRKAGRASIVNVASFWGREGHAYFSPYCTSKAALISLTQSVAAELAPDIRVNCVAPGNINTPMHFNALAVEAEKRGISADEMREIEWGKIPMGRPAETAEIASAIHFLSTDDANYFVGATLDVNGGCRFT</sequence>
<dbReference type="Pfam" id="PF13561">
    <property type="entry name" value="adh_short_C2"/>
    <property type="match status" value="1"/>
</dbReference>
<comment type="similarity">
    <text evidence="1">Belongs to the short-chain dehydrogenases/reductases (SDR) family.</text>
</comment>
<name>A0A1C3WA85_9HYPH</name>
<dbReference type="PROSITE" id="PS00061">
    <property type="entry name" value="ADH_SHORT"/>
    <property type="match status" value="1"/>
</dbReference>
<dbReference type="EMBL" id="FMAF01000009">
    <property type="protein sequence ID" value="SCB36821.1"/>
    <property type="molecule type" value="Genomic_DNA"/>
</dbReference>
<dbReference type="SUPFAM" id="SSF51735">
    <property type="entry name" value="NAD(P)-binding Rossmann-fold domains"/>
    <property type="match status" value="1"/>
</dbReference>
<evidence type="ECO:0000313" key="4">
    <source>
        <dbReference type="Proteomes" id="UP000199205"/>
    </source>
</evidence>
<dbReference type="FunFam" id="3.40.50.720:FF:000084">
    <property type="entry name" value="Short-chain dehydrogenase reductase"/>
    <property type="match status" value="1"/>
</dbReference>
<dbReference type="InterPro" id="IPR002347">
    <property type="entry name" value="SDR_fam"/>
</dbReference>
<dbReference type="CDD" id="cd05233">
    <property type="entry name" value="SDR_c"/>
    <property type="match status" value="1"/>
</dbReference>
<dbReference type="RefSeq" id="WP_037197998.1">
    <property type="nucleotide sequence ID" value="NZ_FMAF01000009.1"/>
</dbReference>
<evidence type="ECO:0000313" key="3">
    <source>
        <dbReference type="EMBL" id="SCB36821.1"/>
    </source>
</evidence>
<organism evidence="3 4">
    <name type="scientific">Rhizobium lusitanum</name>
    <dbReference type="NCBI Taxonomy" id="293958"/>
    <lineage>
        <taxon>Bacteria</taxon>
        <taxon>Pseudomonadati</taxon>
        <taxon>Pseudomonadota</taxon>
        <taxon>Alphaproteobacteria</taxon>
        <taxon>Hyphomicrobiales</taxon>
        <taxon>Rhizobiaceae</taxon>
        <taxon>Rhizobium/Agrobacterium group</taxon>
        <taxon>Rhizobium</taxon>
    </lineage>
</organism>
<accession>A0A1C3WA85</accession>
<proteinExistence type="inferred from homology"/>
<dbReference type="GO" id="GO:0016491">
    <property type="term" value="F:oxidoreductase activity"/>
    <property type="evidence" value="ECO:0007669"/>
    <property type="project" value="UniProtKB-KW"/>
</dbReference>
<reference evidence="3 4" key="1">
    <citation type="submission" date="2016-08" db="EMBL/GenBank/DDBJ databases">
        <authorList>
            <person name="Seilhamer J.J."/>
        </authorList>
    </citation>
    <scope>NUCLEOTIDE SEQUENCE [LARGE SCALE GENOMIC DNA]</scope>
    <source>
        <strain evidence="3 4">P1-7</strain>
    </source>
</reference>
<dbReference type="PRINTS" id="PR00081">
    <property type="entry name" value="GDHRDH"/>
</dbReference>
<protein>
    <submittedName>
        <fullName evidence="3">NAD(P)-dependent dehydrogenase, short-chain alcohol dehydrogenase family</fullName>
    </submittedName>
</protein>
<evidence type="ECO:0000256" key="2">
    <source>
        <dbReference type="ARBA" id="ARBA00023002"/>
    </source>
</evidence>
<dbReference type="AlphaFoldDB" id="A0A1C3WA85"/>
<dbReference type="InterPro" id="IPR036291">
    <property type="entry name" value="NAD(P)-bd_dom_sf"/>
</dbReference>
<evidence type="ECO:0000256" key="1">
    <source>
        <dbReference type="ARBA" id="ARBA00006484"/>
    </source>
</evidence>
<dbReference type="OrthoDB" id="9804774at2"/>
<dbReference type="Gene3D" id="3.40.50.720">
    <property type="entry name" value="NAD(P)-binding Rossmann-like Domain"/>
    <property type="match status" value="1"/>
</dbReference>
<dbReference type="Proteomes" id="UP000199205">
    <property type="component" value="Unassembled WGS sequence"/>
</dbReference>
<dbReference type="InterPro" id="IPR020904">
    <property type="entry name" value="Sc_DH/Rdtase_CS"/>
</dbReference>
<dbReference type="PRINTS" id="PR00080">
    <property type="entry name" value="SDRFAMILY"/>
</dbReference>
<gene>
    <name evidence="3" type="ORF">GA0061101_109125</name>
</gene>
<keyword evidence="2" id="KW-0560">Oxidoreductase</keyword>